<keyword evidence="3" id="KW-1185">Reference proteome</keyword>
<name>A0ABY2H2T4_9HYPO</name>
<gene>
    <name evidence="2" type="ORF">CCMA1212_005009</name>
</gene>
<dbReference type="EMBL" id="PPTA01000006">
    <property type="protein sequence ID" value="TFB02557.1"/>
    <property type="molecule type" value="Genomic_DNA"/>
</dbReference>
<evidence type="ECO:0000256" key="1">
    <source>
        <dbReference type="SAM" id="MobiDB-lite"/>
    </source>
</evidence>
<dbReference type="RefSeq" id="XP_073558758.1">
    <property type="nucleotide sequence ID" value="XM_073702290.1"/>
</dbReference>
<reference evidence="2 3" key="1">
    <citation type="submission" date="2018-01" db="EMBL/GenBank/DDBJ databases">
        <title>Genome characterization of the sugarcane-associated fungus Trichoderma ghanense CCMA-1212 and their application in lignocelulose bioconversion.</title>
        <authorList>
            <person name="Steindorff A.S."/>
            <person name="Mendes T.D."/>
            <person name="Vilela E.S.D."/>
            <person name="Rodrigues D.S."/>
            <person name="Formighieri E.F."/>
            <person name="Melo I.S."/>
            <person name="Favaro L.C.L."/>
        </authorList>
    </citation>
    <scope>NUCLEOTIDE SEQUENCE [LARGE SCALE GENOMIC DNA]</scope>
    <source>
        <strain evidence="2 3">CCMA-1212</strain>
    </source>
</reference>
<dbReference type="Proteomes" id="UP001642720">
    <property type="component" value="Unassembled WGS sequence"/>
</dbReference>
<protein>
    <submittedName>
        <fullName evidence="2">Uncharacterized protein</fullName>
    </submittedName>
</protein>
<feature type="region of interest" description="Disordered" evidence="1">
    <location>
        <begin position="27"/>
        <end position="50"/>
    </location>
</feature>
<dbReference type="GeneID" id="300576740"/>
<accession>A0ABY2H2T4</accession>
<proteinExistence type="predicted"/>
<evidence type="ECO:0000313" key="2">
    <source>
        <dbReference type="EMBL" id="TFB02557.1"/>
    </source>
</evidence>
<evidence type="ECO:0000313" key="3">
    <source>
        <dbReference type="Proteomes" id="UP001642720"/>
    </source>
</evidence>
<feature type="compositionally biased region" description="Basic residues" evidence="1">
    <location>
        <begin position="39"/>
        <end position="48"/>
    </location>
</feature>
<organism evidence="2 3">
    <name type="scientific">Trichoderma ghanense</name>
    <dbReference type="NCBI Taxonomy" id="65468"/>
    <lineage>
        <taxon>Eukaryota</taxon>
        <taxon>Fungi</taxon>
        <taxon>Dikarya</taxon>
        <taxon>Ascomycota</taxon>
        <taxon>Pezizomycotina</taxon>
        <taxon>Sordariomycetes</taxon>
        <taxon>Hypocreomycetidae</taxon>
        <taxon>Hypocreales</taxon>
        <taxon>Hypocreaceae</taxon>
        <taxon>Trichoderma</taxon>
    </lineage>
</organism>
<comment type="caution">
    <text evidence="2">The sequence shown here is derived from an EMBL/GenBank/DDBJ whole genome shotgun (WGS) entry which is preliminary data.</text>
</comment>
<sequence length="107" mass="12149">MEGNRIDTDYDGPFVLQQNAGGEITGITSSADRYASPSRRNRKTRRAWKKDSWEDGVAGMDVLRAEEKRTKIHIPTVLPRRVSCRPSQVLHRQVGVIIDPDENDLFV</sequence>